<reference evidence="1 2" key="1">
    <citation type="submission" date="2020-08" db="EMBL/GenBank/DDBJ databases">
        <title>A novel species.</title>
        <authorList>
            <person name="Gao J."/>
        </authorList>
    </citation>
    <scope>NUCLEOTIDE SEQUENCE [LARGE SCALE GENOMIC DNA]</scope>
    <source>
        <strain evidence="1 2">CRXT-G-22</strain>
    </source>
</reference>
<keyword evidence="2" id="KW-1185">Reference proteome</keyword>
<proteinExistence type="predicted"/>
<organism evidence="1 2">
    <name type="scientific">Streptomyces roseirectus</name>
    <dbReference type="NCBI Taxonomy" id="2768066"/>
    <lineage>
        <taxon>Bacteria</taxon>
        <taxon>Bacillati</taxon>
        <taxon>Actinomycetota</taxon>
        <taxon>Actinomycetes</taxon>
        <taxon>Kitasatosporales</taxon>
        <taxon>Streptomycetaceae</taxon>
        <taxon>Streptomyces</taxon>
    </lineage>
</organism>
<sequence>MSDERIPPPVPEVGTIMVDRQGRVGEFRAVEYGFWWLRPVSGGVEWTVEPGSAEPASAEQRLRTKVAVVNERTERRGKLG</sequence>
<dbReference type="AlphaFoldDB" id="A0A7H0IF44"/>
<name>A0A7H0IF44_9ACTN</name>
<gene>
    <name evidence="1" type="ORF">IAG44_19545</name>
</gene>
<dbReference type="EMBL" id="CP060828">
    <property type="protein sequence ID" value="QNP71410.1"/>
    <property type="molecule type" value="Genomic_DNA"/>
</dbReference>
<dbReference type="KEGG" id="sroi:IAG44_19545"/>
<dbReference type="RefSeq" id="WP_187748379.1">
    <property type="nucleotide sequence ID" value="NZ_CP060828.1"/>
</dbReference>
<dbReference type="Proteomes" id="UP000516052">
    <property type="component" value="Chromosome"/>
</dbReference>
<evidence type="ECO:0000313" key="1">
    <source>
        <dbReference type="EMBL" id="QNP71410.1"/>
    </source>
</evidence>
<evidence type="ECO:0000313" key="2">
    <source>
        <dbReference type="Proteomes" id="UP000516052"/>
    </source>
</evidence>
<accession>A0A7H0IF44</accession>
<protein>
    <submittedName>
        <fullName evidence="1">Uncharacterized protein</fullName>
    </submittedName>
</protein>